<dbReference type="EMBL" id="DVIQ01000042">
    <property type="protein sequence ID" value="HIS31468.1"/>
    <property type="molecule type" value="Genomic_DNA"/>
</dbReference>
<dbReference type="PANTHER" id="PTHR18964">
    <property type="entry name" value="ROK (REPRESSOR, ORF, KINASE) FAMILY"/>
    <property type="match status" value="1"/>
</dbReference>
<evidence type="ECO:0000256" key="2">
    <source>
        <dbReference type="ARBA" id="ARBA00006479"/>
    </source>
</evidence>
<feature type="domain" description="HTH marR-type" evidence="4">
    <location>
        <begin position="14"/>
        <end position="61"/>
    </location>
</feature>
<keyword evidence="3" id="KW-0859">Xylose metabolism</keyword>
<dbReference type="InterPro" id="IPR036390">
    <property type="entry name" value="WH_DNA-bd_sf"/>
</dbReference>
<reference evidence="5" key="2">
    <citation type="journal article" date="2021" name="PeerJ">
        <title>Extensive microbial diversity within the chicken gut microbiome revealed by metagenomics and culture.</title>
        <authorList>
            <person name="Gilroy R."/>
            <person name="Ravi A."/>
            <person name="Getino M."/>
            <person name="Pursley I."/>
            <person name="Horton D.L."/>
            <person name="Alikhan N.F."/>
            <person name="Baker D."/>
            <person name="Gharbi K."/>
            <person name="Hall N."/>
            <person name="Watson M."/>
            <person name="Adriaenssens E.M."/>
            <person name="Foster-Nyarko E."/>
            <person name="Jarju S."/>
            <person name="Secka A."/>
            <person name="Antonio M."/>
            <person name="Oren A."/>
            <person name="Chaudhuri R.R."/>
            <person name="La Ragione R."/>
            <person name="Hildebrand F."/>
            <person name="Pallen M.J."/>
        </authorList>
    </citation>
    <scope>NUCLEOTIDE SEQUENCE</scope>
    <source>
        <strain evidence="5">CHK190-19873</strain>
    </source>
</reference>
<evidence type="ECO:0000256" key="1">
    <source>
        <dbReference type="ARBA" id="ARBA00002486"/>
    </source>
</evidence>
<evidence type="ECO:0000313" key="6">
    <source>
        <dbReference type="Proteomes" id="UP000823935"/>
    </source>
</evidence>
<organism evidence="5 6">
    <name type="scientific">Candidatus Limivivens intestinipullorum</name>
    <dbReference type="NCBI Taxonomy" id="2840858"/>
    <lineage>
        <taxon>Bacteria</taxon>
        <taxon>Bacillati</taxon>
        <taxon>Bacillota</taxon>
        <taxon>Clostridia</taxon>
        <taxon>Lachnospirales</taxon>
        <taxon>Lachnospiraceae</taxon>
        <taxon>Lachnospiraceae incertae sedis</taxon>
        <taxon>Candidatus Limivivens</taxon>
    </lineage>
</organism>
<comment type="function">
    <text evidence="1">Transcriptional repressor of xylose-utilizing enzymes.</text>
</comment>
<dbReference type="InterPro" id="IPR000600">
    <property type="entry name" value="ROK"/>
</dbReference>
<dbReference type="InterPro" id="IPR000835">
    <property type="entry name" value="HTH_MarR-typ"/>
</dbReference>
<sequence length="384" mass="42177">MKTGSKELIRDINTHLVLETLVNEGPLSRAELSKRLGLTKATISSLVQQLMDSSLITEIGSGNTEKGRKPILLDLNQREGHVISLDLGVEQITVLTCDLRGTHCRLCQYPNNAAGREIISLLKAILRQTIEGLPPVKCGIAGISIGIHGVVHQNRAVFTPYYSLEGLDLATALEAEFQIPVYLENEANLSVLGERAFYFDYPDMVNISVHSGVGLGILIDDQLYVGKNGYAGEFGHTIIEPGGRPCPCGNRGCIEQYVSERAVLREISEAKGHRISLDQFISLYTEKDADALRIMDEFVRYMAAGINNILNIFNPDAIILNSSFTIYLPDIIGLLEKSLKNRMDKFCTLLPSGLQDTAILLGGASVVLKNFFGIHKLCFSSRRA</sequence>
<dbReference type="InterPro" id="IPR011991">
    <property type="entry name" value="ArsR-like_HTH"/>
</dbReference>
<accession>A0A9D1ET56</accession>
<dbReference type="Gene3D" id="1.10.10.10">
    <property type="entry name" value="Winged helix-like DNA-binding domain superfamily/Winged helix DNA-binding domain"/>
    <property type="match status" value="1"/>
</dbReference>
<reference evidence="5" key="1">
    <citation type="submission" date="2020-10" db="EMBL/GenBank/DDBJ databases">
        <authorList>
            <person name="Gilroy R."/>
        </authorList>
    </citation>
    <scope>NUCLEOTIDE SEQUENCE</scope>
    <source>
        <strain evidence="5">CHK190-19873</strain>
    </source>
</reference>
<gene>
    <name evidence="5" type="ORF">IAB44_07995</name>
</gene>
<dbReference type="Pfam" id="PF12802">
    <property type="entry name" value="MarR_2"/>
    <property type="match status" value="1"/>
</dbReference>
<evidence type="ECO:0000313" key="5">
    <source>
        <dbReference type="EMBL" id="HIS31468.1"/>
    </source>
</evidence>
<dbReference type="SUPFAM" id="SSF46785">
    <property type="entry name" value="Winged helix' DNA-binding domain"/>
    <property type="match status" value="1"/>
</dbReference>
<dbReference type="GO" id="GO:0042732">
    <property type="term" value="P:D-xylose metabolic process"/>
    <property type="evidence" value="ECO:0007669"/>
    <property type="project" value="UniProtKB-KW"/>
</dbReference>
<dbReference type="InterPro" id="IPR049874">
    <property type="entry name" value="ROK_cs"/>
</dbReference>
<dbReference type="GO" id="GO:0003700">
    <property type="term" value="F:DNA-binding transcription factor activity"/>
    <property type="evidence" value="ECO:0007669"/>
    <property type="project" value="InterPro"/>
</dbReference>
<evidence type="ECO:0000259" key="4">
    <source>
        <dbReference type="Pfam" id="PF12802"/>
    </source>
</evidence>
<dbReference type="PROSITE" id="PS01125">
    <property type="entry name" value="ROK"/>
    <property type="match status" value="1"/>
</dbReference>
<dbReference type="PANTHER" id="PTHR18964:SF149">
    <property type="entry name" value="BIFUNCTIONAL UDP-N-ACETYLGLUCOSAMINE 2-EPIMERASE_N-ACETYLMANNOSAMINE KINASE"/>
    <property type="match status" value="1"/>
</dbReference>
<dbReference type="CDD" id="cd00090">
    <property type="entry name" value="HTH_ARSR"/>
    <property type="match status" value="1"/>
</dbReference>
<comment type="similarity">
    <text evidence="2">Belongs to the ROK (NagC/XylR) family.</text>
</comment>
<dbReference type="InterPro" id="IPR043129">
    <property type="entry name" value="ATPase_NBD"/>
</dbReference>
<dbReference type="Gene3D" id="3.30.420.40">
    <property type="match status" value="2"/>
</dbReference>
<dbReference type="Proteomes" id="UP000823935">
    <property type="component" value="Unassembled WGS sequence"/>
</dbReference>
<dbReference type="SUPFAM" id="SSF53067">
    <property type="entry name" value="Actin-like ATPase domain"/>
    <property type="match status" value="1"/>
</dbReference>
<dbReference type="InterPro" id="IPR036388">
    <property type="entry name" value="WH-like_DNA-bd_sf"/>
</dbReference>
<dbReference type="CDD" id="cd24077">
    <property type="entry name" value="ASKHA_ATPase_ROK_SaXylR-like"/>
    <property type="match status" value="1"/>
</dbReference>
<protein>
    <submittedName>
        <fullName evidence="5">ROK family transcriptional regulator</fullName>
    </submittedName>
</protein>
<name>A0A9D1ET56_9FIRM</name>
<dbReference type="Pfam" id="PF00480">
    <property type="entry name" value="ROK"/>
    <property type="match status" value="1"/>
</dbReference>
<proteinExistence type="inferred from homology"/>
<comment type="caution">
    <text evidence="5">The sequence shown here is derived from an EMBL/GenBank/DDBJ whole genome shotgun (WGS) entry which is preliminary data.</text>
</comment>
<evidence type="ECO:0000256" key="3">
    <source>
        <dbReference type="ARBA" id="ARBA00022629"/>
    </source>
</evidence>
<dbReference type="AlphaFoldDB" id="A0A9D1ET56"/>
<keyword evidence="3" id="KW-0119">Carbohydrate metabolism</keyword>